<proteinExistence type="inferred from homology"/>
<protein>
    <recommendedName>
        <fullName evidence="7">SAM-dependent chlorinase/fluorinase</fullName>
    </recommendedName>
</protein>
<dbReference type="InterPro" id="IPR046470">
    <property type="entry name" value="SAM_HAT_C"/>
</dbReference>
<keyword evidence="1" id="KW-0949">S-adenosyl-L-methionine</keyword>
<evidence type="ECO:0000256" key="1">
    <source>
        <dbReference type="ARBA" id="ARBA00022691"/>
    </source>
</evidence>
<reference evidence="6" key="1">
    <citation type="submission" date="2017-03" db="EMBL/GenBank/DDBJ databases">
        <title>Novel pathways for hydrocarbon cycling and metabolic interdependencies in hydrothermal sediment communities.</title>
        <authorList>
            <person name="Dombrowski N."/>
            <person name="Seitz K."/>
            <person name="Teske A."/>
            <person name="Baker B."/>
        </authorList>
    </citation>
    <scope>NUCLEOTIDE SEQUENCE [LARGE SCALE GENOMIC DNA]</scope>
</reference>
<dbReference type="InterPro" id="IPR023227">
    <property type="entry name" value="SAM_OH_AdoTrfase_C_sf"/>
</dbReference>
<feature type="domain" description="S-adenosyl-l-methionine hydroxide adenosyltransferase C-terminal" evidence="4">
    <location>
        <begin position="185"/>
        <end position="268"/>
    </location>
</feature>
<dbReference type="Pfam" id="PF20257">
    <property type="entry name" value="SAM_HAT_C"/>
    <property type="match status" value="1"/>
</dbReference>
<evidence type="ECO:0008006" key="7">
    <source>
        <dbReference type="Google" id="ProtNLM"/>
    </source>
</evidence>
<evidence type="ECO:0000313" key="5">
    <source>
        <dbReference type="EMBL" id="OQX90447.1"/>
    </source>
</evidence>
<dbReference type="Gene3D" id="3.40.50.10790">
    <property type="entry name" value="S-adenosyl-l-methionine hydroxide adenosyltransferase, N-terminal"/>
    <property type="match status" value="1"/>
</dbReference>
<comment type="caution">
    <text evidence="5">The sequence shown here is derived from an EMBL/GenBank/DDBJ whole genome shotgun (WGS) entry which is preliminary data.</text>
</comment>
<dbReference type="SUPFAM" id="SSF101852">
    <property type="entry name" value="Bacterial fluorinating enzyme, C-terminal domain"/>
    <property type="match status" value="1"/>
</dbReference>
<feature type="domain" description="S-adenosyl-l-methionine hydroxide adenosyltransferase N-terminal" evidence="3">
    <location>
        <begin position="18"/>
        <end position="162"/>
    </location>
</feature>
<dbReference type="InterPro" id="IPR023228">
    <property type="entry name" value="SAM_OH_AdoTrfase_N_sf"/>
</dbReference>
<dbReference type="InterPro" id="IPR046469">
    <property type="entry name" value="SAM_HAT_N"/>
</dbReference>
<evidence type="ECO:0000313" key="6">
    <source>
        <dbReference type="Proteomes" id="UP000192611"/>
    </source>
</evidence>
<gene>
    <name evidence="5" type="ORF">B6D57_03135</name>
</gene>
<evidence type="ECO:0000256" key="2">
    <source>
        <dbReference type="ARBA" id="ARBA00024035"/>
    </source>
</evidence>
<evidence type="ECO:0000259" key="4">
    <source>
        <dbReference type="Pfam" id="PF20257"/>
    </source>
</evidence>
<organism evidence="5 6">
    <name type="scientific">Candidatus Coatesbacteria bacterium 4484_99</name>
    <dbReference type="NCBI Taxonomy" id="1970774"/>
    <lineage>
        <taxon>Bacteria</taxon>
        <taxon>Candidatus Coatesiibacteriota</taxon>
    </lineage>
</organism>
<evidence type="ECO:0000259" key="3">
    <source>
        <dbReference type="Pfam" id="PF01887"/>
    </source>
</evidence>
<dbReference type="SUPFAM" id="SSF102522">
    <property type="entry name" value="Bacterial fluorinating enzyme, N-terminal domain"/>
    <property type="match status" value="1"/>
</dbReference>
<comment type="similarity">
    <text evidence="2">Belongs to the SAM hydrolase / SAM-dependent halogenase family.</text>
</comment>
<name>A0A1W9S1E0_9BACT</name>
<dbReference type="Proteomes" id="UP000192611">
    <property type="component" value="Unassembled WGS sequence"/>
</dbReference>
<dbReference type="Gene3D" id="2.40.30.90">
    <property type="entry name" value="Bacterial fluorinating enzyme like"/>
    <property type="match status" value="1"/>
</dbReference>
<dbReference type="InterPro" id="IPR002747">
    <property type="entry name" value="SAM_OH_AdoTrfase"/>
</dbReference>
<dbReference type="EMBL" id="NATQ01000053">
    <property type="protein sequence ID" value="OQX90447.1"/>
    <property type="molecule type" value="Genomic_DNA"/>
</dbReference>
<accession>A0A1W9S1E0</accession>
<dbReference type="PIRSF" id="PIRSF006779">
    <property type="entry name" value="UCP006779"/>
    <property type="match status" value="1"/>
</dbReference>
<sequence>MSYEYIRYPVPLGADSIITFTTDFGLRDPYVAEMKGVILSGAPMVKLIDITHSIPPGDILACALTLERAVSCYPPGTIHLVVVDPGVGSERRPIAVISNSQIFVGPDNGFATLAINESDYKAYLIENVRAPSGRVSHTFHGRDIFAPACVHLARGGRLSDLGEEIEDIVKIDVRKPEVSVDEVKGEVIYVDHFGNLITNIREGDIKGLDRGRWLVRVGRKWIKGIRRYYSEVEEGDIIALIGSSGRLEIAVRGKNAEQVLGISPGNSVVVCRL</sequence>
<dbReference type="PANTHER" id="PTHR35092:SF1">
    <property type="entry name" value="CHLORINASE MJ1651"/>
    <property type="match status" value="1"/>
</dbReference>
<dbReference type="Pfam" id="PF01887">
    <property type="entry name" value="SAM_HAT_N"/>
    <property type="match status" value="1"/>
</dbReference>
<dbReference type="PANTHER" id="PTHR35092">
    <property type="entry name" value="CHLORINASE MJ1651"/>
    <property type="match status" value="1"/>
</dbReference>
<dbReference type="AlphaFoldDB" id="A0A1W9S1E0"/>